<dbReference type="InterPro" id="IPR013320">
    <property type="entry name" value="ConA-like_dom_sf"/>
</dbReference>
<dbReference type="Pfam" id="PF00722">
    <property type="entry name" value="Glyco_hydro_16"/>
    <property type="match status" value="1"/>
</dbReference>
<keyword evidence="2" id="KW-0732">Signal</keyword>
<feature type="domain" description="GH16" evidence="5">
    <location>
        <begin position="35"/>
        <end position="311"/>
    </location>
</feature>
<evidence type="ECO:0000259" key="5">
    <source>
        <dbReference type="PROSITE" id="PS51762"/>
    </source>
</evidence>
<evidence type="ECO:0000256" key="2">
    <source>
        <dbReference type="ARBA" id="ARBA00022729"/>
    </source>
</evidence>
<dbReference type="Gene3D" id="2.60.120.260">
    <property type="entry name" value="Galactose-binding domain-like"/>
    <property type="match status" value="1"/>
</dbReference>
<gene>
    <name evidence="6" type="ORF">DN752_04920</name>
</gene>
<keyword evidence="7" id="KW-1185">Reference proteome</keyword>
<evidence type="ECO:0000313" key="7">
    <source>
        <dbReference type="Proteomes" id="UP000248688"/>
    </source>
</evidence>
<dbReference type="RefSeq" id="WP_112786421.1">
    <property type="nucleotide sequence ID" value="NZ_CP030041.1"/>
</dbReference>
<evidence type="ECO:0000256" key="4">
    <source>
        <dbReference type="ARBA" id="ARBA00023295"/>
    </source>
</evidence>
<dbReference type="GO" id="GO:0033916">
    <property type="term" value="F:beta-agarase activity"/>
    <property type="evidence" value="ECO:0007669"/>
    <property type="project" value="InterPro"/>
</dbReference>
<dbReference type="SUPFAM" id="SSF49899">
    <property type="entry name" value="Concanavalin A-like lectins/glucanases"/>
    <property type="match status" value="1"/>
</dbReference>
<dbReference type="SUPFAM" id="SSF49785">
    <property type="entry name" value="Galactose-binding domain-like"/>
    <property type="match status" value="1"/>
</dbReference>
<dbReference type="Proteomes" id="UP000248688">
    <property type="component" value="Chromosome"/>
</dbReference>
<proteinExistence type="inferred from homology"/>
<keyword evidence="3" id="KW-0378">Hydrolase</keyword>
<name>A0A2Z4IQG5_9BACT</name>
<evidence type="ECO:0000256" key="1">
    <source>
        <dbReference type="ARBA" id="ARBA00006865"/>
    </source>
</evidence>
<accession>A0A2Z4IQG5</accession>
<dbReference type="GO" id="GO:0005975">
    <property type="term" value="P:carbohydrate metabolic process"/>
    <property type="evidence" value="ECO:0007669"/>
    <property type="project" value="InterPro"/>
</dbReference>
<keyword evidence="4" id="KW-0326">Glycosidase</keyword>
<protein>
    <submittedName>
        <fullName evidence="6">Beta-agarase</fullName>
    </submittedName>
</protein>
<dbReference type="Gene3D" id="2.60.120.200">
    <property type="match status" value="1"/>
</dbReference>
<dbReference type="InterPro" id="IPR000757">
    <property type="entry name" value="Beta-glucanase-like"/>
</dbReference>
<dbReference type="InterPro" id="IPR016287">
    <property type="entry name" value="Beta_agarase"/>
</dbReference>
<organism evidence="6 7">
    <name type="scientific">Echinicola strongylocentroti</name>
    <dbReference type="NCBI Taxonomy" id="1795355"/>
    <lineage>
        <taxon>Bacteria</taxon>
        <taxon>Pseudomonadati</taxon>
        <taxon>Bacteroidota</taxon>
        <taxon>Cytophagia</taxon>
        <taxon>Cytophagales</taxon>
        <taxon>Cyclobacteriaceae</taxon>
        <taxon>Echinicola</taxon>
    </lineage>
</organism>
<evidence type="ECO:0000256" key="3">
    <source>
        <dbReference type="ARBA" id="ARBA00022801"/>
    </source>
</evidence>
<evidence type="ECO:0000313" key="6">
    <source>
        <dbReference type="EMBL" id="AWW33054.1"/>
    </source>
</evidence>
<reference evidence="6 7" key="1">
    <citation type="submission" date="2018-06" db="EMBL/GenBank/DDBJ databases">
        <title>Echinicola strongylocentroti sp. nov., isolated from a sea urchin Strongylocentrotus intermedius.</title>
        <authorList>
            <person name="Bae S.S."/>
        </authorList>
    </citation>
    <scope>NUCLEOTIDE SEQUENCE [LARGE SCALE GENOMIC DNA]</scope>
    <source>
        <strain evidence="6 7">MEBiC08714</strain>
    </source>
</reference>
<dbReference type="InterPro" id="IPR008979">
    <property type="entry name" value="Galactose-bd-like_sf"/>
</dbReference>
<dbReference type="PROSITE" id="PS51762">
    <property type="entry name" value="GH16_2"/>
    <property type="match status" value="1"/>
</dbReference>
<sequence>MKHSILFVLSCCLWACSATEDPDIPPKDTDPLEGYTYENLPVVNTDGFLPPDKSWEFVEDFSDEFDYSGKEDGFFQKWNDTYFNAWMGPGLTEWNTENSTVSNGNLVLSASRKPGTEQVYCGVISSKTTIQYPIYTEVRAKVANQVLSSNFWFLSEDDTREIDVVEIYGSDRPDQSWFAARPSTNYHVFVRDDNNNILQNFNDQQHHPLPDESPYRNDYHLFGAYWKDPFSIDFYYDGKLVRQLRKEGLEDPSGEGLEREMFMIIDLEDHEWRSFPANDADPIRATDEELADESKNKYLVDYVRTFRPLDSFDGGLISNGSFSDPSLVNWYWKGDIKISHQLDQNDGDAKALQLTGKNTGIAQKVNLQKDTAYQLSFRANFSGQLEIAIPGVIQKSISGSGKWQSYQLEFNSTDNTEITLLITQIENPGTSFLDDVILSKK</sequence>
<dbReference type="CDD" id="cd02178">
    <property type="entry name" value="GH16_beta_agarase"/>
    <property type="match status" value="1"/>
</dbReference>
<comment type="similarity">
    <text evidence="1">Belongs to the glycosyl hydrolase 16 family.</text>
</comment>
<dbReference type="AlphaFoldDB" id="A0A2Z4IQG5"/>
<dbReference type="KEGG" id="est:DN752_04920"/>
<dbReference type="OrthoDB" id="9809583at2"/>
<dbReference type="EMBL" id="CP030041">
    <property type="protein sequence ID" value="AWW33054.1"/>
    <property type="molecule type" value="Genomic_DNA"/>
</dbReference>